<dbReference type="InterPro" id="IPR036388">
    <property type="entry name" value="WH-like_DNA-bd_sf"/>
</dbReference>
<dbReference type="PROSITE" id="PS51459">
    <property type="entry name" value="FIDO"/>
    <property type="match status" value="1"/>
</dbReference>
<name>A0ABX0XFS5_9BACT</name>
<dbReference type="InterPro" id="IPR025230">
    <property type="entry name" value="DUF4172"/>
</dbReference>
<gene>
    <name evidence="2" type="ORF">GGR27_003252</name>
</gene>
<dbReference type="Gene3D" id="1.10.10.10">
    <property type="entry name" value="Winged helix-like DNA-binding domain superfamily/Winged helix DNA-binding domain"/>
    <property type="match status" value="1"/>
</dbReference>
<dbReference type="RefSeq" id="WP_168039122.1">
    <property type="nucleotide sequence ID" value="NZ_JAATJH010000006.1"/>
</dbReference>
<protein>
    <submittedName>
        <fullName evidence="2">Fic family protein</fullName>
    </submittedName>
</protein>
<feature type="domain" description="Fido" evidence="1">
    <location>
        <begin position="113"/>
        <end position="268"/>
    </location>
</feature>
<dbReference type="Pfam" id="PF13776">
    <property type="entry name" value="DUF4172"/>
    <property type="match status" value="1"/>
</dbReference>
<evidence type="ECO:0000259" key="1">
    <source>
        <dbReference type="PROSITE" id="PS51459"/>
    </source>
</evidence>
<dbReference type="SUPFAM" id="SSF140931">
    <property type="entry name" value="Fic-like"/>
    <property type="match status" value="1"/>
</dbReference>
<dbReference type="InterPro" id="IPR040198">
    <property type="entry name" value="Fido_containing"/>
</dbReference>
<dbReference type="Proteomes" id="UP000770785">
    <property type="component" value="Unassembled WGS sequence"/>
</dbReference>
<proteinExistence type="predicted"/>
<dbReference type="Gene3D" id="1.10.3290.10">
    <property type="entry name" value="Fido-like domain"/>
    <property type="match status" value="1"/>
</dbReference>
<dbReference type="PANTHER" id="PTHR13504:SF33">
    <property type="entry name" value="FIC FAMILY PROTEIN"/>
    <property type="match status" value="1"/>
</dbReference>
<dbReference type="EMBL" id="JAATJH010000006">
    <property type="protein sequence ID" value="NJC27734.1"/>
    <property type="molecule type" value="Genomic_DNA"/>
</dbReference>
<organism evidence="2 3">
    <name type="scientific">Neolewinella antarctica</name>
    <dbReference type="NCBI Taxonomy" id="442734"/>
    <lineage>
        <taxon>Bacteria</taxon>
        <taxon>Pseudomonadati</taxon>
        <taxon>Bacteroidota</taxon>
        <taxon>Saprospiria</taxon>
        <taxon>Saprospirales</taxon>
        <taxon>Lewinellaceae</taxon>
        <taxon>Neolewinella</taxon>
    </lineage>
</organism>
<reference evidence="2 3" key="1">
    <citation type="submission" date="2020-03" db="EMBL/GenBank/DDBJ databases">
        <title>Genomic Encyclopedia of Type Strains, Phase IV (KMG-IV): sequencing the most valuable type-strain genomes for metagenomic binning, comparative biology and taxonomic classification.</title>
        <authorList>
            <person name="Goeker M."/>
        </authorList>
    </citation>
    <scope>NUCLEOTIDE SEQUENCE [LARGE SCALE GENOMIC DNA]</scope>
    <source>
        <strain evidence="2 3">DSM 105096</strain>
    </source>
</reference>
<evidence type="ECO:0000313" key="3">
    <source>
        <dbReference type="Proteomes" id="UP000770785"/>
    </source>
</evidence>
<sequence>MYNWQHQDWPNYTFDEKAVSERLAILSTVMRPLLERVRSLPEGQRRKYFLEVLIEEAQKTSNIEGEFMSREDLRSSILNHLYFGNYDKSSRDVRAIGIGKLLSVVAANFMDDISEATIKYYHQLLFSSVPSIDIIGDYRSGTEPMRIVSGPDYDLTVHYEAPPAKLVPTNMRQLVASISRSYSPDQLSDYIIRAGVSHAYFESIHPFQDGNGRVGRALINHLLSRGIGFAVPFSLSGVFAAGQDEYYAQLKTASHRLDLTHWLQYFIDSLASAISNADTEIQFLLAKTRFFDQFDSQLSDRQRKVILRLFDAGPAGFDGGLSAKNYERLTRTSKATATRELTDLMDLGALVRTGIGRSTRYALKLN</sequence>
<dbReference type="Pfam" id="PF02661">
    <property type="entry name" value="Fic"/>
    <property type="match status" value="1"/>
</dbReference>
<evidence type="ECO:0000313" key="2">
    <source>
        <dbReference type="EMBL" id="NJC27734.1"/>
    </source>
</evidence>
<keyword evidence="3" id="KW-1185">Reference proteome</keyword>
<dbReference type="InterPro" id="IPR003812">
    <property type="entry name" value="Fido"/>
</dbReference>
<comment type="caution">
    <text evidence="2">The sequence shown here is derived from an EMBL/GenBank/DDBJ whole genome shotgun (WGS) entry which is preliminary data.</text>
</comment>
<accession>A0ABX0XFS5</accession>
<dbReference type="PANTHER" id="PTHR13504">
    <property type="entry name" value="FIDO DOMAIN-CONTAINING PROTEIN DDB_G0283145"/>
    <property type="match status" value="1"/>
</dbReference>
<dbReference type="InterPro" id="IPR036597">
    <property type="entry name" value="Fido-like_dom_sf"/>
</dbReference>